<dbReference type="CDD" id="cd00761">
    <property type="entry name" value="Glyco_tranf_GTA_type"/>
    <property type="match status" value="1"/>
</dbReference>
<proteinExistence type="predicted"/>
<dbReference type="Proteomes" id="UP000763505">
    <property type="component" value="Unassembled WGS sequence"/>
</dbReference>
<protein>
    <recommendedName>
        <fullName evidence="1">Putative glycosyltransferase TagX</fullName>
    </recommendedName>
    <alternativeName>
        <fullName evidence="2">Teichoic acid biosynthesis protein X</fullName>
    </alternativeName>
</protein>
<dbReference type="AlphaFoldDB" id="A0A921DX43"/>
<dbReference type="PANTHER" id="PTHR43685">
    <property type="entry name" value="GLYCOSYLTRANSFERASE"/>
    <property type="match status" value="1"/>
</dbReference>
<dbReference type="PANTHER" id="PTHR43685:SF2">
    <property type="entry name" value="GLYCOSYLTRANSFERASE 2-LIKE DOMAIN-CONTAINING PROTEIN"/>
    <property type="match status" value="1"/>
</dbReference>
<keyword evidence="4" id="KW-0808">Transferase</keyword>
<dbReference type="Gene3D" id="3.90.550.10">
    <property type="entry name" value="Spore Coat Polysaccharide Biosynthesis Protein SpsA, Chain A"/>
    <property type="match status" value="1"/>
</dbReference>
<name>A0A921DX43_9STAP</name>
<evidence type="ECO:0000313" key="5">
    <source>
        <dbReference type="Proteomes" id="UP000763505"/>
    </source>
</evidence>
<organism evidence="4 5">
    <name type="scientific">Aliicoccus persicus</name>
    <dbReference type="NCBI Taxonomy" id="930138"/>
    <lineage>
        <taxon>Bacteria</taxon>
        <taxon>Bacillati</taxon>
        <taxon>Bacillota</taxon>
        <taxon>Bacilli</taxon>
        <taxon>Bacillales</taxon>
        <taxon>Staphylococcaceae</taxon>
        <taxon>Aliicoccus</taxon>
    </lineage>
</organism>
<evidence type="ECO:0000256" key="2">
    <source>
        <dbReference type="ARBA" id="ARBA00041596"/>
    </source>
</evidence>
<feature type="domain" description="Glycosyltransferase 2-like" evidence="3">
    <location>
        <begin position="566"/>
        <end position="708"/>
    </location>
</feature>
<gene>
    <name evidence="4" type="ORF">K8V35_05460</name>
</gene>
<reference evidence="4" key="1">
    <citation type="journal article" date="2021" name="PeerJ">
        <title>Extensive microbial diversity within the chicken gut microbiome revealed by metagenomics and culture.</title>
        <authorList>
            <person name="Gilroy R."/>
            <person name="Ravi A."/>
            <person name="Getino M."/>
            <person name="Pursley I."/>
            <person name="Horton D.L."/>
            <person name="Alikhan N.F."/>
            <person name="Baker D."/>
            <person name="Gharbi K."/>
            <person name="Hall N."/>
            <person name="Watson M."/>
            <person name="Adriaenssens E.M."/>
            <person name="Foster-Nyarko E."/>
            <person name="Jarju S."/>
            <person name="Secka A."/>
            <person name="Antonio M."/>
            <person name="Oren A."/>
            <person name="Chaudhuri R.R."/>
            <person name="La Ragione R."/>
            <person name="Hildebrand F."/>
            <person name="Pallen M.J."/>
        </authorList>
    </citation>
    <scope>NUCLEOTIDE SEQUENCE</scope>
    <source>
        <strain evidence="4">6019</strain>
    </source>
</reference>
<dbReference type="InterPro" id="IPR029044">
    <property type="entry name" value="Nucleotide-diphossugar_trans"/>
</dbReference>
<dbReference type="EMBL" id="DYYI01000058">
    <property type="protein sequence ID" value="HJE19780.1"/>
    <property type="molecule type" value="Genomic_DNA"/>
</dbReference>
<keyword evidence="4" id="KW-0328">Glycosyltransferase</keyword>
<evidence type="ECO:0000256" key="1">
    <source>
        <dbReference type="ARBA" id="ARBA00040220"/>
    </source>
</evidence>
<dbReference type="InterPro" id="IPR001173">
    <property type="entry name" value="Glyco_trans_2-like"/>
</dbReference>
<dbReference type="InterPro" id="IPR050834">
    <property type="entry name" value="Glycosyltransf_2"/>
</dbReference>
<reference evidence="4" key="2">
    <citation type="submission" date="2021-09" db="EMBL/GenBank/DDBJ databases">
        <authorList>
            <person name="Gilroy R."/>
        </authorList>
    </citation>
    <scope>NUCLEOTIDE SEQUENCE</scope>
    <source>
        <strain evidence="4">6019</strain>
    </source>
</reference>
<dbReference type="Pfam" id="PF00535">
    <property type="entry name" value="Glycos_transf_2"/>
    <property type="match status" value="1"/>
</dbReference>
<accession>A0A921DX43</accession>
<comment type="caution">
    <text evidence="4">The sequence shown here is derived from an EMBL/GenBank/DDBJ whole genome shotgun (WGS) entry which is preliminary data.</text>
</comment>
<sequence length="877" mass="102089">MDTNKESNEVVLPSVSITNNYLLGIYHLAKFHDVDTYSDLFTKDVSENTQYHDLSIEEYYKIFNEEGKPNLVDEIESLAEYVIESNGSRIFKKIDLNIGIICDEFLYDAYNGVVNLHYLNYKKDGIDQNFDFVIIATTWSGIDGSWQNVAKENSEERHNLYSLIEELKARDIPTVFYSKEDPVNYDQFIGMAKVCDYVFTSAEEIIPRYKKAVGHDQVFKLEFGINPHVHNPLGINQEVFKDKHDDIIFAGSWMVKYPVRNKESAMAFEGVVKSDRPLTIIDRNLKLENKRYHFPPKYIPYLSYPLPHSMLMKSHKMFKTAINVNSVKYSNTMFANRVYELQAFGNILLSNFSMGVNSKFPHVFIYNHETDVPQFLQYTDQDTLRETSSAGIRQTMNNETTYHRIKYIAEKLNINIDVDTAKVLIIVDKKDELTQSMINAQSYEDHDIITLDELNSVNLADYRFITHFNTSKYFYEEYYLEELISGFKYADVDFVSKNQNLEAYNFTDIFETLSHTLVDVRSIENDLANPFATINLTNGLNIDHTELIEMEQNLNTENEVSEKRLSVVIPVHNNGRYLEHKCLKSLKRLSIYDDLEIILVNDGSTSKETKDIINRLLRRNPEFVYYEFEKASGSASTPRNKGVELASTDLVTFLDPDNEATGDGFAKLLAEIENDESLDMVVGNMVKEDQNEKSIFNYYKIVHHYNFKQNIIEDTHGFLERSQLTAQSIQAMIIKKDIILNNQIKMVEGAIGQDTIYFQELLLNCNKVKAINEVIHMYYGAVADSVTNVVGKSFFEKYLKLEKYRIEFLDQHNLLDGYIENRFEYYMMNWYMPRLERTKEHERHEAASVLHEIFNLYKPYIGESYELLENHILNHTS</sequence>
<evidence type="ECO:0000259" key="3">
    <source>
        <dbReference type="Pfam" id="PF00535"/>
    </source>
</evidence>
<evidence type="ECO:0000313" key="4">
    <source>
        <dbReference type="EMBL" id="HJE19780.1"/>
    </source>
</evidence>
<dbReference type="GO" id="GO:0016757">
    <property type="term" value="F:glycosyltransferase activity"/>
    <property type="evidence" value="ECO:0007669"/>
    <property type="project" value="UniProtKB-KW"/>
</dbReference>
<dbReference type="SUPFAM" id="SSF53448">
    <property type="entry name" value="Nucleotide-diphospho-sugar transferases"/>
    <property type="match status" value="1"/>
</dbReference>